<keyword evidence="8" id="KW-1015">Disulfide bond</keyword>
<dbReference type="GO" id="GO:0005581">
    <property type="term" value="C:collagen trimer"/>
    <property type="evidence" value="ECO:0007669"/>
    <property type="project" value="UniProtKB-KW"/>
</dbReference>
<keyword evidence="3" id="KW-0272">Extracellular matrix</keyword>
<keyword evidence="4" id="KW-0479">Metal-binding</keyword>
<dbReference type="PROSITE" id="PS51461">
    <property type="entry name" value="NC1_FIB"/>
    <property type="match status" value="1"/>
</dbReference>
<keyword evidence="2" id="KW-0964">Secreted</keyword>
<evidence type="ECO:0000313" key="11">
    <source>
        <dbReference type="EMBL" id="KAL3051744.1"/>
    </source>
</evidence>
<evidence type="ECO:0000256" key="9">
    <source>
        <dbReference type="ARBA" id="ARBA00023278"/>
    </source>
</evidence>
<dbReference type="Gene3D" id="2.60.120.1000">
    <property type="match status" value="1"/>
</dbReference>
<evidence type="ECO:0000256" key="3">
    <source>
        <dbReference type="ARBA" id="ARBA00022530"/>
    </source>
</evidence>
<dbReference type="GO" id="GO:0005576">
    <property type="term" value="C:extracellular region"/>
    <property type="evidence" value="ECO:0007669"/>
    <property type="project" value="UniProtKB-SubCell"/>
</dbReference>
<evidence type="ECO:0000256" key="2">
    <source>
        <dbReference type="ARBA" id="ARBA00022525"/>
    </source>
</evidence>
<comment type="caution">
    <text evidence="11">The sequence shown here is derived from an EMBL/GenBank/DDBJ whole genome shotgun (WGS) entry which is preliminary data.</text>
</comment>
<reference evidence="11 12" key="2">
    <citation type="journal article" date="2024" name="G3 (Bethesda)">
        <title>The genome of the cryopelagic Antarctic bald notothen, Trematomus borchgrevinki.</title>
        <authorList>
            <person name="Rayamajhi N."/>
            <person name="Rivera-Colon A.G."/>
            <person name="Minhas B.F."/>
            <person name="Cheng C.C."/>
            <person name="Catchen J.M."/>
        </authorList>
    </citation>
    <scope>NUCLEOTIDE SEQUENCE [LARGE SCALE GENOMIC DNA]</scope>
    <source>
        <strain evidence="11">AGRC-2024</strain>
    </source>
</reference>
<feature type="domain" description="Fibrillar collagen NC1" evidence="10">
    <location>
        <begin position="1"/>
        <end position="201"/>
    </location>
</feature>
<sequence length="201" mass="22449">MAHPEWKSDMFWVDPNQGSPLDAIKVHCNMETGETCVYPSESSIPMKNWYLSKNIREKKHVWFSESMTGGSQFQYGSDGADTDDVNIQMTFMRLMSNQASQNMTYHCKNSIAYMDSATGNLKKALLLQGTNDVEIRAEGNSRFTYTVSEDGCTSHTGTWGKTVIDYKTSKTSRLPIIDIAPMDVGAPDQEFGVEVGPVCFL</sequence>
<evidence type="ECO:0000256" key="5">
    <source>
        <dbReference type="ARBA" id="ARBA00022737"/>
    </source>
</evidence>
<dbReference type="Pfam" id="PF01410">
    <property type="entry name" value="COLFI"/>
    <property type="match status" value="1"/>
</dbReference>
<keyword evidence="9" id="KW-0379">Hydroxylation</keyword>
<keyword evidence="5" id="KW-0677">Repeat</keyword>
<evidence type="ECO:0000256" key="1">
    <source>
        <dbReference type="ARBA" id="ARBA00004613"/>
    </source>
</evidence>
<proteinExistence type="predicted"/>
<comment type="subcellular location">
    <subcellularLocation>
        <location evidence="1">Secreted</location>
    </subcellularLocation>
</comment>
<evidence type="ECO:0000259" key="10">
    <source>
        <dbReference type="PROSITE" id="PS51461"/>
    </source>
</evidence>
<evidence type="ECO:0000256" key="7">
    <source>
        <dbReference type="ARBA" id="ARBA00023119"/>
    </source>
</evidence>
<dbReference type="InterPro" id="IPR000885">
    <property type="entry name" value="Fib_collagen_C"/>
</dbReference>
<organism evidence="11 12">
    <name type="scientific">Pagothenia borchgrevinki</name>
    <name type="common">Bald rockcod</name>
    <name type="synonym">Trematomus borchgrevinki</name>
    <dbReference type="NCBI Taxonomy" id="8213"/>
    <lineage>
        <taxon>Eukaryota</taxon>
        <taxon>Metazoa</taxon>
        <taxon>Chordata</taxon>
        <taxon>Craniata</taxon>
        <taxon>Vertebrata</taxon>
        <taxon>Euteleostomi</taxon>
        <taxon>Actinopterygii</taxon>
        <taxon>Neopterygii</taxon>
        <taxon>Teleostei</taxon>
        <taxon>Neoteleostei</taxon>
        <taxon>Acanthomorphata</taxon>
        <taxon>Eupercaria</taxon>
        <taxon>Perciformes</taxon>
        <taxon>Notothenioidei</taxon>
        <taxon>Nototheniidae</taxon>
        <taxon>Pagothenia</taxon>
    </lineage>
</organism>
<keyword evidence="6" id="KW-0106">Calcium</keyword>
<dbReference type="Proteomes" id="UP001619887">
    <property type="component" value="Unassembled WGS sequence"/>
</dbReference>
<evidence type="ECO:0000256" key="6">
    <source>
        <dbReference type="ARBA" id="ARBA00022837"/>
    </source>
</evidence>
<evidence type="ECO:0000256" key="4">
    <source>
        <dbReference type="ARBA" id="ARBA00022723"/>
    </source>
</evidence>
<dbReference type="GO" id="GO:0046872">
    <property type="term" value="F:metal ion binding"/>
    <property type="evidence" value="ECO:0007669"/>
    <property type="project" value="UniProtKB-KW"/>
</dbReference>
<evidence type="ECO:0000256" key="8">
    <source>
        <dbReference type="ARBA" id="ARBA00023157"/>
    </source>
</evidence>
<evidence type="ECO:0000313" key="12">
    <source>
        <dbReference type="Proteomes" id="UP001619887"/>
    </source>
</evidence>
<dbReference type="SMART" id="SM00038">
    <property type="entry name" value="COLFI"/>
    <property type="match status" value="1"/>
</dbReference>
<dbReference type="AlphaFoldDB" id="A0ABD2GCF8"/>
<gene>
    <name evidence="11" type="ORF">OYC64_001889</name>
</gene>
<name>A0ABD2GCF8_PAGBO</name>
<keyword evidence="12" id="KW-1185">Reference proteome</keyword>
<reference evidence="11 12" key="1">
    <citation type="journal article" date="2022" name="G3 (Bethesda)">
        <title>Evaluating Illumina-, Nanopore-, and PacBio-based genome assembly strategies with the bald notothen, Trematomus borchgrevinki.</title>
        <authorList>
            <person name="Rayamajhi N."/>
            <person name="Cheng C.C."/>
            <person name="Catchen J.M."/>
        </authorList>
    </citation>
    <scope>NUCLEOTIDE SEQUENCE [LARGE SCALE GENOMIC DNA]</scope>
    <source>
        <strain evidence="11">AGRC-2024</strain>
    </source>
</reference>
<dbReference type="FunFam" id="2.60.120.1000:FF:000001">
    <property type="entry name" value="Collagen alpha-1 type I chain"/>
    <property type="match status" value="1"/>
</dbReference>
<protein>
    <recommendedName>
        <fullName evidence="10">Fibrillar collagen NC1 domain-containing protein</fullName>
    </recommendedName>
</protein>
<dbReference type="EMBL" id="JBIYXZ010002080">
    <property type="protein sequence ID" value="KAL3051744.1"/>
    <property type="molecule type" value="Genomic_DNA"/>
</dbReference>
<accession>A0ABD2GCF8</accession>
<keyword evidence="7" id="KW-0176">Collagen</keyword>